<dbReference type="Pfam" id="PF00126">
    <property type="entry name" value="HTH_1"/>
    <property type="match status" value="1"/>
</dbReference>
<evidence type="ECO:0000313" key="6">
    <source>
        <dbReference type="EMBL" id="SEB17143.1"/>
    </source>
</evidence>
<sequence length="348" mass="39478">MCRHIVCRAPHGDRMRVGLISFKSFATMINIIETDFRRFDLNLLLAFRALLEERSVTRAAQRLFLGQPAMSGALKRLREAFGDELFVRTPHGITPTSRALELARQIEPFLQSLHQALTQPPAFDPAHAQRVFRIGLSDSLEVLLMPEIMERLATTAPGVKLIARATDSTRAAAMLDESAIELAVGVFPECVQWQRRQPLFQWRFVSVYNPRLVKTRRKRLSMDEFLRHRHVLTSFSAGLNGFIDEQLALQGLKRDVVFSSSNFATSPFIVRRTPAIATVPDFIGRVWRDTLDLAMSPLPFDVPRYEVSLMWAAAKDQDPGLAWLAAEFMDAFKRGDPLHPMREASHGR</sequence>
<name>A0A1H4H5N4_9BURK</name>
<dbReference type="Pfam" id="PF03466">
    <property type="entry name" value="LysR_substrate"/>
    <property type="match status" value="1"/>
</dbReference>
<dbReference type="STRING" id="83784.SAMN05192564_107266"/>
<dbReference type="AlphaFoldDB" id="A0A1H4H5N4"/>
<feature type="domain" description="HTH lysR-type" evidence="5">
    <location>
        <begin position="39"/>
        <end position="96"/>
    </location>
</feature>
<keyword evidence="2" id="KW-0805">Transcription regulation</keyword>
<reference evidence="7" key="1">
    <citation type="submission" date="2016-10" db="EMBL/GenBank/DDBJ databases">
        <authorList>
            <person name="Varghese N."/>
            <person name="Submissions S."/>
        </authorList>
    </citation>
    <scope>NUCLEOTIDE SEQUENCE [LARGE SCALE GENOMIC DNA]</scope>
    <source>
        <strain evidence="7">LMG 24000</strain>
    </source>
</reference>
<dbReference type="PANTHER" id="PTHR30118:SF15">
    <property type="entry name" value="TRANSCRIPTIONAL REGULATORY PROTEIN"/>
    <property type="match status" value="1"/>
</dbReference>
<dbReference type="GO" id="GO:0003677">
    <property type="term" value="F:DNA binding"/>
    <property type="evidence" value="ECO:0007669"/>
    <property type="project" value="UniProtKB-KW"/>
</dbReference>
<evidence type="ECO:0000256" key="1">
    <source>
        <dbReference type="ARBA" id="ARBA00009437"/>
    </source>
</evidence>
<evidence type="ECO:0000256" key="4">
    <source>
        <dbReference type="ARBA" id="ARBA00023163"/>
    </source>
</evidence>
<dbReference type="InterPro" id="IPR005119">
    <property type="entry name" value="LysR_subst-bd"/>
</dbReference>
<dbReference type="Proteomes" id="UP000198638">
    <property type="component" value="Unassembled WGS sequence"/>
</dbReference>
<keyword evidence="3" id="KW-0238">DNA-binding</keyword>
<keyword evidence="4" id="KW-0804">Transcription</keyword>
<evidence type="ECO:0000256" key="3">
    <source>
        <dbReference type="ARBA" id="ARBA00023125"/>
    </source>
</evidence>
<dbReference type="PRINTS" id="PR00039">
    <property type="entry name" value="HTHLYSR"/>
</dbReference>
<dbReference type="Gene3D" id="3.40.190.10">
    <property type="entry name" value="Periplasmic binding protein-like II"/>
    <property type="match status" value="2"/>
</dbReference>
<dbReference type="SUPFAM" id="SSF46785">
    <property type="entry name" value="Winged helix' DNA-binding domain"/>
    <property type="match status" value="1"/>
</dbReference>
<keyword evidence="7" id="KW-1185">Reference proteome</keyword>
<dbReference type="PANTHER" id="PTHR30118">
    <property type="entry name" value="HTH-TYPE TRANSCRIPTIONAL REGULATOR LEUO-RELATED"/>
    <property type="match status" value="1"/>
</dbReference>
<comment type="similarity">
    <text evidence="1">Belongs to the LysR transcriptional regulatory family.</text>
</comment>
<organism evidence="6 7">
    <name type="scientific">Paraburkholderia sartisoli</name>
    <dbReference type="NCBI Taxonomy" id="83784"/>
    <lineage>
        <taxon>Bacteria</taxon>
        <taxon>Pseudomonadati</taxon>
        <taxon>Pseudomonadota</taxon>
        <taxon>Betaproteobacteria</taxon>
        <taxon>Burkholderiales</taxon>
        <taxon>Burkholderiaceae</taxon>
        <taxon>Paraburkholderia</taxon>
    </lineage>
</organism>
<dbReference type="Gene3D" id="1.10.10.10">
    <property type="entry name" value="Winged helix-like DNA-binding domain superfamily/Winged helix DNA-binding domain"/>
    <property type="match status" value="1"/>
</dbReference>
<dbReference type="SUPFAM" id="SSF53850">
    <property type="entry name" value="Periplasmic binding protein-like II"/>
    <property type="match status" value="1"/>
</dbReference>
<dbReference type="InterPro" id="IPR036388">
    <property type="entry name" value="WH-like_DNA-bd_sf"/>
</dbReference>
<gene>
    <name evidence="6" type="ORF">SAMN05192564_107266</name>
</gene>
<proteinExistence type="inferred from homology"/>
<evidence type="ECO:0000259" key="5">
    <source>
        <dbReference type="PROSITE" id="PS50931"/>
    </source>
</evidence>
<protein>
    <submittedName>
        <fullName evidence="6">LysR family transcriptional regulator, mexEF-oprN operon transcriptional activator</fullName>
    </submittedName>
</protein>
<evidence type="ECO:0000256" key="2">
    <source>
        <dbReference type="ARBA" id="ARBA00023015"/>
    </source>
</evidence>
<accession>A0A1H4H5N4</accession>
<dbReference type="GO" id="GO:0003700">
    <property type="term" value="F:DNA-binding transcription factor activity"/>
    <property type="evidence" value="ECO:0007669"/>
    <property type="project" value="InterPro"/>
</dbReference>
<dbReference type="CDD" id="cd08464">
    <property type="entry name" value="PBP2_DntR_like_2"/>
    <property type="match status" value="1"/>
</dbReference>
<dbReference type="EMBL" id="FNRQ01000007">
    <property type="protein sequence ID" value="SEB17143.1"/>
    <property type="molecule type" value="Genomic_DNA"/>
</dbReference>
<dbReference type="InterPro" id="IPR050389">
    <property type="entry name" value="LysR-type_TF"/>
</dbReference>
<dbReference type="InterPro" id="IPR036390">
    <property type="entry name" value="WH_DNA-bd_sf"/>
</dbReference>
<dbReference type="InterPro" id="IPR000847">
    <property type="entry name" value="LysR_HTH_N"/>
</dbReference>
<dbReference type="PROSITE" id="PS50931">
    <property type="entry name" value="HTH_LYSR"/>
    <property type="match status" value="1"/>
</dbReference>
<evidence type="ECO:0000313" key="7">
    <source>
        <dbReference type="Proteomes" id="UP000198638"/>
    </source>
</evidence>